<dbReference type="SUPFAM" id="SSF52172">
    <property type="entry name" value="CheY-like"/>
    <property type="match status" value="1"/>
</dbReference>
<feature type="domain" description="Response regulatory" evidence="6">
    <location>
        <begin position="3"/>
        <end position="116"/>
    </location>
</feature>
<dbReference type="PANTHER" id="PTHR43214:SF24">
    <property type="entry name" value="TRANSCRIPTIONAL REGULATORY PROTEIN NARL-RELATED"/>
    <property type="match status" value="1"/>
</dbReference>
<dbReference type="PRINTS" id="PR00038">
    <property type="entry name" value="HTHLUXR"/>
</dbReference>
<dbReference type="GO" id="GO:0003677">
    <property type="term" value="F:DNA binding"/>
    <property type="evidence" value="ECO:0007669"/>
    <property type="project" value="UniProtKB-KW"/>
</dbReference>
<dbReference type="OrthoDB" id="5476461at2"/>
<evidence type="ECO:0000256" key="1">
    <source>
        <dbReference type="ARBA" id="ARBA00023015"/>
    </source>
</evidence>
<dbReference type="GO" id="GO:0006355">
    <property type="term" value="P:regulation of DNA-templated transcription"/>
    <property type="evidence" value="ECO:0007669"/>
    <property type="project" value="InterPro"/>
</dbReference>
<feature type="domain" description="HTH luxR-type" evidence="5">
    <location>
        <begin position="143"/>
        <end position="208"/>
    </location>
</feature>
<dbReference type="InterPro" id="IPR001789">
    <property type="entry name" value="Sig_transdc_resp-reg_receiver"/>
</dbReference>
<proteinExistence type="predicted"/>
<reference evidence="7" key="1">
    <citation type="submission" date="2020-09" db="EMBL/GenBank/DDBJ databases">
        <title>Whole genome shotgun sequence of Streptomyces xanthophaeus NBRC 12829.</title>
        <authorList>
            <person name="Komaki H."/>
            <person name="Tamura T."/>
        </authorList>
    </citation>
    <scope>NUCLEOTIDE SEQUENCE</scope>
    <source>
        <strain evidence="7">NBRC 12829</strain>
    </source>
</reference>
<evidence type="ECO:0000256" key="3">
    <source>
        <dbReference type="ARBA" id="ARBA00023163"/>
    </source>
</evidence>
<dbReference type="CDD" id="cd06170">
    <property type="entry name" value="LuxR_C_like"/>
    <property type="match status" value="1"/>
</dbReference>
<dbReference type="PROSITE" id="PS50043">
    <property type="entry name" value="HTH_LUXR_2"/>
    <property type="match status" value="1"/>
</dbReference>
<dbReference type="SUPFAM" id="SSF46894">
    <property type="entry name" value="C-terminal effector domain of the bipartite response regulators"/>
    <property type="match status" value="1"/>
</dbReference>
<feature type="modified residue" description="4-aspartylphosphate" evidence="4">
    <location>
        <position position="53"/>
    </location>
</feature>
<keyword evidence="8" id="KW-1185">Reference proteome</keyword>
<keyword evidence="3" id="KW-0804">Transcription</keyword>
<dbReference type="InterPro" id="IPR039420">
    <property type="entry name" value="WalR-like"/>
</dbReference>
<dbReference type="SMART" id="SM00448">
    <property type="entry name" value="REC"/>
    <property type="match status" value="1"/>
</dbReference>
<dbReference type="InterPro" id="IPR016032">
    <property type="entry name" value="Sig_transdc_resp-reg_C-effctor"/>
</dbReference>
<dbReference type="PROSITE" id="PS00622">
    <property type="entry name" value="HTH_LUXR_1"/>
    <property type="match status" value="1"/>
</dbReference>
<dbReference type="EMBL" id="BNEE01000006">
    <property type="protein sequence ID" value="GHI86934.1"/>
    <property type="molecule type" value="Genomic_DNA"/>
</dbReference>
<evidence type="ECO:0000256" key="4">
    <source>
        <dbReference type="PROSITE-ProRule" id="PRU00169"/>
    </source>
</evidence>
<dbReference type="PANTHER" id="PTHR43214">
    <property type="entry name" value="TWO-COMPONENT RESPONSE REGULATOR"/>
    <property type="match status" value="1"/>
</dbReference>
<dbReference type="GO" id="GO:0000160">
    <property type="term" value="P:phosphorelay signal transduction system"/>
    <property type="evidence" value="ECO:0007669"/>
    <property type="project" value="InterPro"/>
</dbReference>
<name>A0A919H3U6_9ACTN</name>
<dbReference type="PROSITE" id="PS50110">
    <property type="entry name" value="RESPONSE_REGULATORY"/>
    <property type="match status" value="1"/>
</dbReference>
<organism evidence="7 8">
    <name type="scientific">Streptomyces xanthophaeus</name>
    <dbReference type="NCBI Taxonomy" id="67385"/>
    <lineage>
        <taxon>Bacteria</taxon>
        <taxon>Bacillati</taxon>
        <taxon>Actinomycetota</taxon>
        <taxon>Actinomycetes</taxon>
        <taxon>Kitasatosporales</taxon>
        <taxon>Streptomycetaceae</taxon>
        <taxon>Streptomyces</taxon>
    </lineage>
</organism>
<dbReference type="InterPro" id="IPR011006">
    <property type="entry name" value="CheY-like_superfamily"/>
</dbReference>
<protein>
    <submittedName>
        <fullName evidence="7">DNA-binding response regulator</fullName>
    </submittedName>
</protein>
<evidence type="ECO:0000259" key="5">
    <source>
        <dbReference type="PROSITE" id="PS50043"/>
    </source>
</evidence>
<keyword evidence="2 7" id="KW-0238">DNA-binding</keyword>
<dbReference type="RefSeq" id="WP_031142419.1">
    <property type="nucleotide sequence ID" value="NZ_BNEE01000006.1"/>
</dbReference>
<dbReference type="Proteomes" id="UP000600026">
    <property type="component" value="Unassembled WGS sequence"/>
</dbReference>
<evidence type="ECO:0000259" key="6">
    <source>
        <dbReference type="PROSITE" id="PS50110"/>
    </source>
</evidence>
<keyword evidence="4" id="KW-0597">Phosphoprotein</keyword>
<dbReference type="Pfam" id="PF00196">
    <property type="entry name" value="GerE"/>
    <property type="match status" value="1"/>
</dbReference>
<sequence>MIEVVVVDDEPLIRAGLRQVLDATEDIRTTGAVAVAEAVVTIGEQEPQVVLLDCCTSDAPAIGAGLARMPAPPAVCVLSRYADEEYAALALASGASGYVLKDTDPLRFAPLVRFLAHGWTMMSADVSRTVVAGFLDRAGQRRGASRTARLTPREETVLVLIAAGLSNADISRRLHLGHGTVKDHVSAILTKLEVTGRVQAALCAERAGLLTGDARR</sequence>
<dbReference type="InterPro" id="IPR000792">
    <property type="entry name" value="Tscrpt_reg_LuxR_C"/>
</dbReference>
<evidence type="ECO:0000256" key="2">
    <source>
        <dbReference type="ARBA" id="ARBA00023125"/>
    </source>
</evidence>
<dbReference type="AlphaFoldDB" id="A0A919H3U6"/>
<comment type="caution">
    <text evidence="7">The sequence shown here is derived from an EMBL/GenBank/DDBJ whole genome shotgun (WGS) entry which is preliminary data.</text>
</comment>
<gene>
    <name evidence="7" type="ORF">Sxan_42980</name>
</gene>
<evidence type="ECO:0000313" key="8">
    <source>
        <dbReference type="Proteomes" id="UP000600026"/>
    </source>
</evidence>
<keyword evidence="1" id="KW-0805">Transcription regulation</keyword>
<dbReference type="SMART" id="SM00421">
    <property type="entry name" value="HTH_LUXR"/>
    <property type="match status" value="1"/>
</dbReference>
<evidence type="ECO:0000313" key="7">
    <source>
        <dbReference type="EMBL" id="GHI86934.1"/>
    </source>
</evidence>
<dbReference type="Gene3D" id="3.40.50.2300">
    <property type="match status" value="1"/>
</dbReference>
<accession>A0A919H3U6</accession>
<dbReference type="Pfam" id="PF00072">
    <property type="entry name" value="Response_reg"/>
    <property type="match status" value="1"/>
</dbReference>